<dbReference type="Proteomes" id="UP001144978">
    <property type="component" value="Unassembled WGS sequence"/>
</dbReference>
<sequence length="446" mass="49429">MSDAARATPRASQGPAATDQETSDFDNEVVSACEAVVESFRRHEILKADAATQLFRALKLGEVVEAEELDEREQAYKSYFDMLEDIDREQRAAAEHSPALASSQTQRDSREAHDEDEANNQGPGEALEPARAQTPAGGRRSLLERLSNSSPSKRNRAALGDESDDDSSHYDKRGRFKRPIDETLFPFIATSAEDVAQLPDDLQRTLVLKENYTRDLAVAKQRVVCSPGCPPVPDSVWLDVLANRFVDLDKIFSAVYAVDGDNKSSVKLGDYELTGLPAKPKKHIERHGHWTIAWALYQRAVLFVYPHRERELRTYYDQINGFFAAVSELEAVRVINLDRAIRGEVGRSNTLLLSDFSRFNHLYTMHVVGSGAAAQSSTLSSSSSRRSTGPRRAGSSSEACIRFNEGRCTSRTCRYRHVCASCSARDHVASACTQKTAGGPNADRRK</sequence>
<protein>
    <submittedName>
        <fullName evidence="1">Uncharacterized protein</fullName>
    </submittedName>
</protein>
<comment type="caution">
    <text evidence="1">The sequence shown here is derived from an EMBL/GenBank/DDBJ whole genome shotgun (WGS) entry which is preliminary data.</text>
</comment>
<name>A0ACC1PF47_9APHY</name>
<evidence type="ECO:0000313" key="2">
    <source>
        <dbReference type="Proteomes" id="UP001144978"/>
    </source>
</evidence>
<reference evidence="1" key="1">
    <citation type="submission" date="2022-08" db="EMBL/GenBank/DDBJ databases">
        <title>Genome Sequence of Pycnoporus sanguineus.</title>
        <authorList>
            <person name="Buettner E."/>
        </authorList>
    </citation>
    <scope>NUCLEOTIDE SEQUENCE</scope>
    <source>
        <strain evidence="1">CG-C14</strain>
    </source>
</reference>
<evidence type="ECO:0000313" key="1">
    <source>
        <dbReference type="EMBL" id="KAJ2990583.1"/>
    </source>
</evidence>
<keyword evidence="2" id="KW-1185">Reference proteome</keyword>
<accession>A0ACC1PF47</accession>
<proteinExistence type="predicted"/>
<organism evidence="1 2">
    <name type="scientific">Trametes sanguinea</name>
    <dbReference type="NCBI Taxonomy" id="158606"/>
    <lineage>
        <taxon>Eukaryota</taxon>
        <taxon>Fungi</taxon>
        <taxon>Dikarya</taxon>
        <taxon>Basidiomycota</taxon>
        <taxon>Agaricomycotina</taxon>
        <taxon>Agaricomycetes</taxon>
        <taxon>Polyporales</taxon>
        <taxon>Polyporaceae</taxon>
        <taxon>Trametes</taxon>
    </lineage>
</organism>
<gene>
    <name evidence="1" type="ORF">NUW54_g8429</name>
</gene>
<dbReference type="EMBL" id="JANSHE010002613">
    <property type="protein sequence ID" value="KAJ2990583.1"/>
    <property type="molecule type" value="Genomic_DNA"/>
</dbReference>